<dbReference type="EMBL" id="JACHHB010000007">
    <property type="protein sequence ID" value="MBB5173740.1"/>
    <property type="molecule type" value="Genomic_DNA"/>
</dbReference>
<dbReference type="Gene3D" id="3.40.30.10">
    <property type="entry name" value="Glutaredoxin"/>
    <property type="match status" value="1"/>
</dbReference>
<dbReference type="Proteomes" id="UP000551878">
    <property type="component" value="Unassembled WGS sequence"/>
</dbReference>
<dbReference type="PANTHER" id="PTHR45663">
    <property type="entry name" value="GEO12009P1"/>
    <property type="match status" value="1"/>
</dbReference>
<name>A0A840QQV7_9BACI</name>
<dbReference type="PIRSF" id="PIRSF000077">
    <property type="entry name" value="Thioredoxin"/>
    <property type="match status" value="1"/>
</dbReference>
<keyword evidence="5 8" id="KW-0676">Redox-active center</keyword>
<dbReference type="Pfam" id="PF00085">
    <property type="entry name" value="Thioredoxin"/>
    <property type="match status" value="1"/>
</dbReference>
<evidence type="ECO:0000256" key="2">
    <source>
        <dbReference type="ARBA" id="ARBA00022448"/>
    </source>
</evidence>
<dbReference type="InterPro" id="IPR036249">
    <property type="entry name" value="Thioredoxin-like_sf"/>
</dbReference>
<comment type="caution">
    <text evidence="10">The sequence shown here is derived from an EMBL/GenBank/DDBJ whole genome shotgun (WGS) entry which is preliminary data.</text>
</comment>
<dbReference type="CDD" id="cd02947">
    <property type="entry name" value="TRX_family"/>
    <property type="match status" value="1"/>
</dbReference>
<evidence type="ECO:0000256" key="5">
    <source>
        <dbReference type="ARBA" id="ARBA00023284"/>
    </source>
</evidence>
<evidence type="ECO:0000313" key="10">
    <source>
        <dbReference type="EMBL" id="MBB5173740.1"/>
    </source>
</evidence>
<dbReference type="RefSeq" id="WP_184664174.1">
    <property type="nucleotide sequence ID" value="NZ_JACHHB010000007.1"/>
</dbReference>
<comment type="similarity">
    <text evidence="1 6">Belongs to the thioredoxin family.</text>
</comment>
<dbReference type="InterPro" id="IPR013766">
    <property type="entry name" value="Thioredoxin_domain"/>
</dbReference>
<dbReference type="GO" id="GO:0015035">
    <property type="term" value="F:protein-disulfide reductase activity"/>
    <property type="evidence" value="ECO:0007669"/>
    <property type="project" value="InterPro"/>
</dbReference>
<evidence type="ECO:0000313" key="11">
    <source>
        <dbReference type="Proteomes" id="UP000551878"/>
    </source>
</evidence>
<reference evidence="10 11" key="1">
    <citation type="submission" date="2020-08" db="EMBL/GenBank/DDBJ databases">
        <title>Genomic Encyclopedia of Type Strains, Phase IV (KMG-IV): sequencing the most valuable type-strain genomes for metagenomic binning, comparative biology and taxonomic classification.</title>
        <authorList>
            <person name="Goeker M."/>
        </authorList>
    </citation>
    <scope>NUCLEOTIDE SEQUENCE [LARGE SCALE GENOMIC DNA]</scope>
    <source>
        <strain evidence="10 11">DSM 24696</strain>
    </source>
</reference>
<keyword evidence="3" id="KW-0249">Electron transport</keyword>
<keyword evidence="11" id="KW-1185">Reference proteome</keyword>
<dbReference type="SUPFAM" id="SSF52833">
    <property type="entry name" value="Thioredoxin-like"/>
    <property type="match status" value="1"/>
</dbReference>
<accession>A0A840QQV7</accession>
<evidence type="ECO:0000256" key="3">
    <source>
        <dbReference type="ARBA" id="ARBA00022982"/>
    </source>
</evidence>
<feature type="site" description="Contributes to redox potential value" evidence="7">
    <location>
        <position position="31"/>
    </location>
</feature>
<feature type="disulfide bond" description="Redox-active" evidence="8">
    <location>
        <begin position="29"/>
        <end position="32"/>
    </location>
</feature>
<proteinExistence type="inferred from homology"/>
<keyword evidence="2" id="KW-0813">Transport</keyword>
<evidence type="ECO:0000259" key="9">
    <source>
        <dbReference type="PROSITE" id="PS51352"/>
    </source>
</evidence>
<gene>
    <name evidence="10" type="ORF">HNQ41_001929</name>
</gene>
<feature type="domain" description="Thioredoxin" evidence="9">
    <location>
        <begin position="1"/>
        <end position="105"/>
    </location>
</feature>
<feature type="active site" description="Nucleophile" evidence="7">
    <location>
        <position position="32"/>
    </location>
</feature>
<evidence type="ECO:0000256" key="1">
    <source>
        <dbReference type="ARBA" id="ARBA00008987"/>
    </source>
</evidence>
<evidence type="ECO:0000256" key="8">
    <source>
        <dbReference type="PIRSR" id="PIRSR000077-4"/>
    </source>
</evidence>
<feature type="site" description="Contributes to redox potential value" evidence="7">
    <location>
        <position position="30"/>
    </location>
</feature>
<dbReference type="AlphaFoldDB" id="A0A840QQV7"/>
<dbReference type="PANTHER" id="PTHR45663:SF11">
    <property type="entry name" value="GEO12009P1"/>
    <property type="match status" value="1"/>
</dbReference>
<protein>
    <recommendedName>
        <fullName evidence="6">Thioredoxin</fullName>
    </recommendedName>
</protein>
<organism evidence="10 11">
    <name type="scientific">Texcoconibacillus texcoconensis</name>
    <dbReference type="NCBI Taxonomy" id="1095777"/>
    <lineage>
        <taxon>Bacteria</taxon>
        <taxon>Bacillati</taxon>
        <taxon>Bacillota</taxon>
        <taxon>Bacilli</taxon>
        <taxon>Bacillales</taxon>
        <taxon>Bacillaceae</taxon>
        <taxon>Texcoconibacillus</taxon>
    </lineage>
</organism>
<dbReference type="GO" id="GO:0005737">
    <property type="term" value="C:cytoplasm"/>
    <property type="evidence" value="ECO:0007669"/>
    <property type="project" value="TreeGrafter"/>
</dbReference>
<keyword evidence="4 8" id="KW-1015">Disulfide bond</keyword>
<feature type="active site" description="Nucleophile" evidence="7">
    <location>
        <position position="29"/>
    </location>
</feature>
<dbReference type="InterPro" id="IPR005746">
    <property type="entry name" value="Thioredoxin"/>
</dbReference>
<evidence type="ECO:0000256" key="7">
    <source>
        <dbReference type="PIRSR" id="PIRSR000077-1"/>
    </source>
</evidence>
<evidence type="ECO:0000256" key="6">
    <source>
        <dbReference type="PIRNR" id="PIRNR000077"/>
    </source>
</evidence>
<dbReference type="PROSITE" id="PS51352">
    <property type="entry name" value="THIOREDOXIN_2"/>
    <property type="match status" value="1"/>
</dbReference>
<sequence>MMEVNKENFDQEVLNSNRPVVVDVWGPNCQPCLNLFPDVEELAKDYENAVKVVKLNSAENRRLCIDLRVMGLPAFLLFKDGTEVKRISGNELTKEDVENLIKEGM</sequence>
<feature type="site" description="Deprotonates C-terminal active site Cys" evidence="7">
    <location>
        <position position="23"/>
    </location>
</feature>
<evidence type="ECO:0000256" key="4">
    <source>
        <dbReference type="ARBA" id="ARBA00023157"/>
    </source>
</evidence>